<dbReference type="GO" id="GO:0003700">
    <property type="term" value="F:DNA-binding transcription factor activity"/>
    <property type="evidence" value="ECO:0007669"/>
    <property type="project" value="TreeGrafter"/>
</dbReference>
<sequence>VQNTGARRPVTSADVARRAGVSTATVSYVLNGAPGQSISAQTKAAVLGAAKDLGYRPNLVARHLRTGGSGLVLYVVPRMPLGEVLIEVASRLTAALSQRGLVLSLQVETTDAQDVIDAIHNLRPMAVTSVFPLGGRVRDAVEAAGLPQVYLGSANLQTLESLNDSLGRVWVEHLVSRGHRQLAFAYSGDEKLRAQGDYWLSGLRAAASQAGLPDVAAATVPTTGGSAAAVVEDWKQSGVTAVCAQTDLTALMVLRGIHKLGLRCPGDVAVIGADAGELGHVSDPLLTSVSFNIEAIARQAVTALMTQLGLDVDFDVDDSPAPGATEFVALIQREST</sequence>
<gene>
    <name evidence="5" type="ORF">MAAFP003_4769</name>
</gene>
<dbReference type="InterPro" id="IPR010982">
    <property type="entry name" value="Lambda_DNA-bd_dom_sf"/>
</dbReference>
<evidence type="ECO:0000256" key="3">
    <source>
        <dbReference type="ARBA" id="ARBA00023163"/>
    </source>
</evidence>
<dbReference type="CDD" id="cd06267">
    <property type="entry name" value="PBP1_LacI_sugar_binding-like"/>
    <property type="match status" value="1"/>
</dbReference>
<dbReference type="InterPro" id="IPR000843">
    <property type="entry name" value="HTH_LacI"/>
</dbReference>
<protein>
    <submittedName>
        <fullName evidence="5">LacI family transcriptional regulator</fullName>
    </submittedName>
</protein>
<dbReference type="Proteomes" id="UP000236318">
    <property type="component" value="Unassembled WGS sequence"/>
</dbReference>
<comment type="caution">
    <text evidence="5">The sequence shown here is derived from an EMBL/GenBank/DDBJ whole genome shotgun (WGS) entry which is preliminary data.</text>
</comment>
<evidence type="ECO:0000256" key="1">
    <source>
        <dbReference type="ARBA" id="ARBA00023015"/>
    </source>
</evidence>
<feature type="domain" description="HTH lacI-type" evidence="4">
    <location>
        <begin position="10"/>
        <end position="66"/>
    </location>
</feature>
<name>A0A2K4YH29_9MYCO</name>
<evidence type="ECO:0000313" key="6">
    <source>
        <dbReference type="Proteomes" id="UP000236318"/>
    </source>
</evidence>
<evidence type="ECO:0000256" key="2">
    <source>
        <dbReference type="ARBA" id="ARBA00023125"/>
    </source>
</evidence>
<dbReference type="Gene3D" id="3.40.50.2300">
    <property type="match status" value="2"/>
</dbReference>
<dbReference type="SUPFAM" id="SSF53822">
    <property type="entry name" value="Periplasmic binding protein-like I"/>
    <property type="match status" value="1"/>
</dbReference>
<evidence type="ECO:0000313" key="5">
    <source>
        <dbReference type="EMBL" id="SOX56073.1"/>
    </source>
</evidence>
<dbReference type="CDD" id="cd01392">
    <property type="entry name" value="HTH_LacI"/>
    <property type="match status" value="1"/>
</dbReference>
<accession>A0A2K4YH29</accession>
<dbReference type="GO" id="GO:0000976">
    <property type="term" value="F:transcription cis-regulatory region binding"/>
    <property type="evidence" value="ECO:0007669"/>
    <property type="project" value="TreeGrafter"/>
</dbReference>
<dbReference type="InterPro" id="IPR046335">
    <property type="entry name" value="LacI/GalR-like_sensor"/>
</dbReference>
<dbReference type="Pfam" id="PF13377">
    <property type="entry name" value="Peripla_BP_3"/>
    <property type="match status" value="1"/>
</dbReference>
<dbReference type="PANTHER" id="PTHR30146:SF153">
    <property type="entry name" value="LACTOSE OPERON REPRESSOR"/>
    <property type="match status" value="1"/>
</dbReference>
<keyword evidence="1" id="KW-0805">Transcription regulation</keyword>
<dbReference type="EMBL" id="FXEG02000005">
    <property type="protein sequence ID" value="SOX56073.1"/>
    <property type="molecule type" value="Genomic_DNA"/>
</dbReference>
<dbReference type="InterPro" id="IPR028082">
    <property type="entry name" value="Peripla_BP_I"/>
</dbReference>
<dbReference type="AlphaFoldDB" id="A0A2K4YH29"/>
<evidence type="ECO:0000259" key="4">
    <source>
        <dbReference type="PROSITE" id="PS50932"/>
    </source>
</evidence>
<keyword evidence="3" id="KW-0804">Transcription</keyword>
<dbReference type="Pfam" id="PF00356">
    <property type="entry name" value="LacI"/>
    <property type="match status" value="1"/>
</dbReference>
<proteinExistence type="predicted"/>
<dbReference type="PANTHER" id="PTHR30146">
    <property type="entry name" value="LACI-RELATED TRANSCRIPTIONAL REPRESSOR"/>
    <property type="match status" value="1"/>
</dbReference>
<dbReference type="SMART" id="SM00354">
    <property type="entry name" value="HTH_LACI"/>
    <property type="match status" value="1"/>
</dbReference>
<organism evidence="5 6">
    <name type="scientific">Mycobacterium ahvazicum</name>
    <dbReference type="NCBI Taxonomy" id="1964395"/>
    <lineage>
        <taxon>Bacteria</taxon>
        <taxon>Bacillati</taxon>
        <taxon>Actinomycetota</taxon>
        <taxon>Actinomycetes</taxon>
        <taxon>Mycobacteriales</taxon>
        <taxon>Mycobacteriaceae</taxon>
        <taxon>Mycobacterium</taxon>
        <taxon>Mycobacterium simiae complex</taxon>
    </lineage>
</organism>
<dbReference type="Gene3D" id="1.10.260.40">
    <property type="entry name" value="lambda repressor-like DNA-binding domains"/>
    <property type="match status" value="1"/>
</dbReference>
<keyword evidence="6" id="KW-1185">Reference proteome</keyword>
<keyword evidence="2" id="KW-0238">DNA-binding</keyword>
<feature type="non-terminal residue" evidence="5">
    <location>
        <position position="1"/>
    </location>
</feature>
<reference evidence="5" key="1">
    <citation type="submission" date="2018-01" db="EMBL/GenBank/DDBJ databases">
        <authorList>
            <consortium name="Urmite Genomes"/>
        </authorList>
    </citation>
    <scope>NUCLEOTIDE SEQUENCE [LARGE SCALE GENOMIC DNA]</scope>
    <source>
        <strain evidence="5">AFP003</strain>
    </source>
</reference>
<dbReference type="PROSITE" id="PS50932">
    <property type="entry name" value="HTH_LACI_2"/>
    <property type="match status" value="1"/>
</dbReference>
<dbReference type="SUPFAM" id="SSF47413">
    <property type="entry name" value="lambda repressor-like DNA-binding domains"/>
    <property type="match status" value="1"/>
</dbReference>